<keyword evidence="2" id="KW-0680">Restriction system</keyword>
<dbReference type="InterPro" id="IPR044946">
    <property type="entry name" value="Restrct_endonuc_typeI_TRD_sf"/>
</dbReference>
<dbReference type="Gene3D" id="3.90.220.20">
    <property type="entry name" value="DNA methylase specificity domains"/>
    <property type="match status" value="2"/>
</dbReference>
<dbReference type="EC" id="3.1.21.3" evidence="5"/>
<evidence type="ECO:0000256" key="1">
    <source>
        <dbReference type="ARBA" id="ARBA00010923"/>
    </source>
</evidence>
<feature type="domain" description="Type I restriction modification DNA specificity" evidence="4">
    <location>
        <begin position="48"/>
        <end position="165"/>
    </location>
</feature>
<reference evidence="5 6" key="1">
    <citation type="submission" date="2018-06" db="EMBL/GenBank/DDBJ databases">
        <authorList>
            <consortium name="Pathogen Informatics"/>
            <person name="Doyle S."/>
        </authorList>
    </citation>
    <scope>NUCLEOTIDE SEQUENCE [LARGE SCALE GENOMIC DNA]</scope>
    <source>
        <strain evidence="5 6">NCTC10801</strain>
    </source>
</reference>
<evidence type="ECO:0000256" key="2">
    <source>
        <dbReference type="ARBA" id="ARBA00022747"/>
    </source>
</evidence>
<dbReference type="REBASE" id="377951">
    <property type="entry name" value="S2.Aro10801I"/>
</dbReference>
<dbReference type="InterPro" id="IPR000055">
    <property type="entry name" value="Restrct_endonuc_typeI_TRD"/>
</dbReference>
<proteinExistence type="inferred from homology"/>
<dbReference type="AlphaFoldDB" id="A0A380U319"/>
<dbReference type="SUPFAM" id="SSF116734">
    <property type="entry name" value="DNA methylase specificity domain"/>
    <property type="match status" value="2"/>
</dbReference>
<evidence type="ECO:0000313" key="6">
    <source>
        <dbReference type="Proteomes" id="UP000254649"/>
    </source>
</evidence>
<dbReference type="InterPro" id="IPR052021">
    <property type="entry name" value="Type-I_RS_S_subunit"/>
</dbReference>
<keyword evidence="6" id="KW-1185">Reference proteome</keyword>
<dbReference type="Proteomes" id="UP000254649">
    <property type="component" value="Unassembled WGS sequence"/>
</dbReference>
<protein>
    <submittedName>
        <fullName evidence="5">Type I restriction-modification system subunit S</fullName>
        <ecNumber evidence="5">3.1.21.3</ecNumber>
    </submittedName>
</protein>
<sequence>MGEISDKVIDKNIKVMYSETFTNSAEFGVISQRDFFDKDISNSDNLSNYYVVQNNDFIYNPRISNFAPVGPIRRNKLGRTGVMSPLYYVFRVRNVQYEFLDAFFETDKWHSFMKLYGDMGARSDRISIKDSIFAGMPLMLPSLEEQTAIGNFFKQLDDTIALHRRNCIKFQNLKTAYLENIFSAKYIQNKDKNKNAWEQRKLGELVEFFSGLTYSPQDITDETGVLVLRSSNVQDNRISSADNVYVAHKVVNVKNVQVGDIIVVVRNGSRNLIGKHALINNEMKNTVIGAFMTGIRSSNSLFINALLNTPKFISEIEKNLGATINQITIGAFKLMEFKVPTQEEQTAIGNFFKQLDDTIALHQRFWMNNNQLGREYAELF</sequence>
<evidence type="ECO:0000256" key="3">
    <source>
        <dbReference type="ARBA" id="ARBA00023125"/>
    </source>
</evidence>
<accession>A0A380U319</accession>
<dbReference type="GO" id="GO:0009035">
    <property type="term" value="F:type I site-specific deoxyribonuclease activity"/>
    <property type="evidence" value="ECO:0007669"/>
    <property type="project" value="UniProtKB-EC"/>
</dbReference>
<comment type="similarity">
    <text evidence="1">Belongs to the type-I restriction system S methylase family.</text>
</comment>
<dbReference type="GO" id="GO:0009307">
    <property type="term" value="P:DNA restriction-modification system"/>
    <property type="evidence" value="ECO:0007669"/>
    <property type="project" value="UniProtKB-KW"/>
</dbReference>
<evidence type="ECO:0000259" key="4">
    <source>
        <dbReference type="Pfam" id="PF01420"/>
    </source>
</evidence>
<keyword evidence="5" id="KW-0378">Hydrolase</keyword>
<dbReference type="EMBL" id="UFRQ01000003">
    <property type="protein sequence ID" value="SUT94904.1"/>
    <property type="molecule type" value="Genomic_DNA"/>
</dbReference>
<keyword evidence="3" id="KW-0238">DNA-binding</keyword>
<gene>
    <name evidence="5" type="ORF">NCTC10801_02327</name>
</gene>
<evidence type="ECO:0000313" key="5">
    <source>
        <dbReference type="EMBL" id="SUT94904.1"/>
    </source>
</evidence>
<name>A0A380U319_9PAST</name>
<feature type="domain" description="Type I restriction modification DNA specificity" evidence="4">
    <location>
        <begin position="196"/>
        <end position="363"/>
    </location>
</feature>
<dbReference type="Pfam" id="PF01420">
    <property type="entry name" value="Methylase_S"/>
    <property type="match status" value="2"/>
</dbReference>
<dbReference type="PANTHER" id="PTHR30408:SF12">
    <property type="entry name" value="TYPE I RESTRICTION ENZYME MJAVIII SPECIFICITY SUBUNIT"/>
    <property type="match status" value="1"/>
</dbReference>
<dbReference type="GO" id="GO:0003677">
    <property type="term" value="F:DNA binding"/>
    <property type="evidence" value="ECO:0007669"/>
    <property type="project" value="UniProtKB-KW"/>
</dbReference>
<dbReference type="PANTHER" id="PTHR30408">
    <property type="entry name" value="TYPE-1 RESTRICTION ENZYME ECOKI SPECIFICITY PROTEIN"/>
    <property type="match status" value="1"/>
</dbReference>
<organism evidence="5 6">
    <name type="scientific">[Actinobacillus] rossii</name>
    <dbReference type="NCBI Taxonomy" id="123820"/>
    <lineage>
        <taxon>Bacteria</taxon>
        <taxon>Pseudomonadati</taxon>
        <taxon>Pseudomonadota</taxon>
        <taxon>Gammaproteobacteria</taxon>
        <taxon>Pasteurellales</taxon>
        <taxon>Pasteurellaceae</taxon>
    </lineage>
</organism>